<sequence length="68" mass="7852">MMLDFCSQRNEEGSETPSVKNTKQMCGYYSMNMRRVQLVGTILQSVCGSMKKRRNLTFMCSQRNAMQS</sequence>
<evidence type="ECO:0000313" key="3">
    <source>
        <dbReference type="WBParaSite" id="L893_g14446.t1"/>
    </source>
</evidence>
<accession>A0A1I7YAY7</accession>
<reference evidence="3" key="1">
    <citation type="submission" date="2016-11" db="UniProtKB">
        <authorList>
            <consortium name="WormBaseParasite"/>
        </authorList>
    </citation>
    <scope>IDENTIFICATION</scope>
</reference>
<proteinExistence type="predicted"/>
<organism evidence="2 3">
    <name type="scientific">Steinernema glaseri</name>
    <dbReference type="NCBI Taxonomy" id="37863"/>
    <lineage>
        <taxon>Eukaryota</taxon>
        <taxon>Metazoa</taxon>
        <taxon>Ecdysozoa</taxon>
        <taxon>Nematoda</taxon>
        <taxon>Chromadorea</taxon>
        <taxon>Rhabditida</taxon>
        <taxon>Tylenchina</taxon>
        <taxon>Panagrolaimomorpha</taxon>
        <taxon>Strongyloidoidea</taxon>
        <taxon>Steinernematidae</taxon>
        <taxon>Steinernema</taxon>
    </lineage>
</organism>
<dbReference type="AlphaFoldDB" id="A0A1I7YAY7"/>
<protein>
    <submittedName>
        <fullName evidence="3">Ovule protein</fullName>
    </submittedName>
</protein>
<dbReference type="WBParaSite" id="L893_g14446.t1">
    <property type="protein sequence ID" value="L893_g14446.t1"/>
    <property type="gene ID" value="L893_g14446"/>
</dbReference>
<evidence type="ECO:0000313" key="2">
    <source>
        <dbReference type="Proteomes" id="UP000095287"/>
    </source>
</evidence>
<name>A0A1I7YAY7_9BILA</name>
<evidence type="ECO:0000256" key="1">
    <source>
        <dbReference type="SAM" id="MobiDB-lite"/>
    </source>
</evidence>
<dbReference type="Proteomes" id="UP000095287">
    <property type="component" value="Unplaced"/>
</dbReference>
<keyword evidence="2" id="KW-1185">Reference proteome</keyword>
<feature type="region of interest" description="Disordered" evidence="1">
    <location>
        <begin position="1"/>
        <end position="21"/>
    </location>
</feature>